<reference evidence="1" key="1">
    <citation type="submission" date="2021-06" db="EMBL/GenBank/DDBJ databases">
        <authorList>
            <person name="Kallberg Y."/>
            <person name="Tangrot J."/>
            <person name="Rosling A."/>
        </authorList>
    </citation>
    <scope>NUCLEOTIDE SEQUENCE</scope>
    <source>
        <strain evidence="1">MA453B</strain>
    </source>
</reference>
<dbReference type="AlphaFoldDB" id="A0A9N9PGF5"/>
<evidence type="ECO:0000313" key="1">
    <source>
        <dbReference type="EMBL" id="CAG8818480.1"/>
    </source>
</evidence>
<proteinExistence type="predicted"/>
<feature type="non-terminal residue" evidence="1">
    <location>
        <position position="1"/>
    </location>
</feature>
<feature type="non-terminal residue" evidence="1">
    <location>
        <position position="67"/>
    </location>
</feature>
<gene>
    <name evidence="1" type="ORF">DERYTH_LOCUS26633</name>
</gene>
<dbReference type="EMBL" id="CAJVPY010056583">
    <property type="protein sequence ID" value="CAG8818480.1"/>
    <property type="molecule type" value="Genomic_DNA"/>
</dbReference>
<keyword evidence="2" id="KW-1185">Reference proteome</keyword>
<organism evidence="1 2">
    <name type="scientific">Dentiscutata erythropus</name>
    <dbReference type="NCBI Taxonomy" id="1348616"/>
    <lineage>
        <taxon>Eukaryota</taxon>
        <taxon>Fungi</taxon>
        <taxon>Fungi incertae sedis</taxon>
        <taxon>Mucoromycota</taxon>
        <taxon>Glomeromycotina</taxon>
        <taxon>Glomeromycetes</taxon>
        <taxon>Diversisporales</taxon>
        <taxon>Gigasporaceae</taxon>
        <taxon>Dentiscutata</taxon>
    </lineage>
</organism>
<comment type="caution">
    <text evidence="1">The sequence shown here is derived from an EMBL/GenBank/DDBJ whole genome shotgun (WGS) entry which is preliminary data.</text>
</comment>
<accession>A0A9N9PGF5</accession>
<name>A0A9N9PGF5_9GLOM</name>
<sequence length="67" mass="8069">NESVKFFKETFETKLTEADTYFREKANNSNINDNIIKGFERFLKCFDSFLKDILKVDDIEEYNIIIY</sequence>
<evidence type="ECO:0000313" key="2">
    <source>
        <dbReference type="Proteomes" id="UP000789405"/>
    </source>
</evidence>
<protein>
    <submittedName>
        <fullName evidence="1">6808_t:CDS:1</fullName>
    </submittedName>
</protein>
<dbReference type="Proteomes" id="UP000789405">
    <property type="component" value="Unassembled WGS sequence"/>
</dbReference>